<dbReference type="EMBL" id="JANPWB010000001">
    <property type="protein sequence ID" value="KAJ1215895.1"/>
    <property type="molecule type" value="Genomic_DNA"/>
</dbReference>
<proteinExistence type="predicted"/>
<accession>A0AAV7WV03</accession>
<gene>
    <name evidence="1" type="ORF">NDU88_003502</name>
</gene>
<reference evidence="1" key="1">
    <citation type="journal article" date="2022" name="bioRxiv">
        <title>Sequencing and chromosome-scale assembly of the giantPleurodeles waltlgenome.</title>
        <authorList>
            <person name="Brown T."/>
            <person name="Elewa A."/>
            <person name="Iarovenko S."/>
            <person name="Subramanian E."/>
            <person name="Araus A.J."/>
            <person name="Petzold A."/>
            <person name="Susuki M."/>
            <person name="Suzuki K.-i.T."/>
            <person name="Hayashi T."/>
            <person name="Toyoda A."/>
            <person name="Oliveira C."/>
            <person name="Osipova E."/>
            <person name="Leigh N.D."/>
            <person name="Simon A."/>
            <person name="Yun M.H."/>
        </authorList>
    </citation>
    <scope>NUCLEOTIDE SEQUENCE</scope>
    <source>
        <strain evidence="1">20211129_DDA</strain>
        <tissue evidence="1">Liver</tissue>
    </source>
</reference>
<organism evidence="1 2">
    <name type="scientific">Pleurodeles waltl</name>
    <name type="common">Iberian ribbed newt</name>
    <dbReference type="NCBI Taxonomy" id="8319"/>
    <lineage>
        <taxon>Eukaryota</taxon>
        <taxon>Metazoa</taxon>
        <taxon>Chordata</taxon>
        <taxon>Craniata</taxon>
        <taxon>Vertebrata</taxon>
        <taxon>Euteleostomi</taxon>
        <taxon>Amphibia</taxon>
        <taxon>Batrachia</taxon>
        <taxon>Caudata</taxon>
        <taxon>Salamandroidea</taxon>
        <taxon>Salamandridae</taxon>
        <taxon>Pleurodelinae</taxon>
        <taxon>Pleurodeles</taxon>
    </lineage>
</organism>
<name>A0AAV7WV03_PLEWA</name>
<comment type="caution">
    <text evidence="1">The sequence shown here is derived from an EMBL/GenBank/DDBJ whole genome shotgun (WGS) entry which is preliminary data.</text>
</comment>
<sequence length="139" mass="15997">MSSGMHDRVIWGDLVVLILVGAGVPGTSQEYRLSRADRDLRSTHLPCLHLPTPTQVSEWNKFEQLFLMAPVVPKRFKGVQRTLAREQQKTEKELCEVGCGMASGSVKREDLDVLREKWIEVDSCRRQFDYRHYVARTHS</sequence>
<dbReference type="AlphaFoldDB" id="A0AAV7WV03"/>
<evidence type="ECO:0000313" key="1">
    <source>
        <dbReference type="EMBL" id="KAJ1215895.1"/>
    </source>
</evidence>
<protein>
    <submittedName>
        <fullName evidence="1">Uncharacterized protein</fullName>
    </submittedName>
</protein>
<dbReference type="Proteomes" id="UP001066276">
    <property type="component" value="Chromosome 1_1"/>
</dbReference>
<evidence type="ECO:0000313" key="2">
    <source>
        <dbReference type="Proteomes" id="UP001066276"/>
    </source>
</evidence>
<keyword evidence="2" id="KW-1185">Reference proteome</keyword>